<comment type="caution">
    <text evidence="3">The sequence shown here is derived from an EMBL/GenBank/DDBJ whole genome shotgun (WGS) entry which is preliminary data.</text>
</comment>
<dbReference type="STRING" id="106549.A0A540KP38"/>
<evidence type="ECO:0000256" key="2">
    <source>
        <dbReference type="SAM" id="SignalP"/>
    </source>
</evidence>
<protein>
    <recommendedName>
        <fullName evidence="5">Serine-threonine/tyrosine-protein kinase catalytic domain-containing protein</fullName>
    </recommendedName>
</protein>
<feature type="region of interest" description="Disordered" evidence="1">
    <location>
        <begin position="34"/>
        <end position="54"/>
    </location>
</feature>
<evidence type="ECO:0008006" key="5">
    <source>
        <dbReference type="Google" id="ProtNLM"/>
    </source>
</evidence>
<dbReference type="EMBL" id="VIEB01001062">
    <property type="protein sequence ID" value="TQD75970.1"/>
    <property type="molecule type" value="Genomic_DNA"/>
</dbReference>
<feature type="chain" id="PRO_5022174939" description="Serine-threonine/tyrosine-protein kinase catalytic domain-containing protein" evidence="2">
    <location>
        <begin position="17"/>
        <end position="106"/>
    </location>
</feature>
<proteinExistence type="predicted"/>
<accession>A0A540KP38</accession>
<organism evidence="3 4">
    <name type="scientific">Malus baccata</name>
    <name type="common">Siberian crab apple</name>
    <name type="synonym">Pyrus baccata</name>
    <dbReference type="NCBI Taxonomy" id="106549"/>
    <lineage>
        <taxon>Eukaryota</taxon>
        <taxon>Viridiplantae</taxon>
        <taxon>Streptophyta</taxon>
        <taxon>Embryophyta</taxon>
        <taxon>Tracheophyta</taxon>
        <taxon>Spermatophyta</taxon>
        <taxon>Magnoliopsida</taxon>
        <taxon>eudicotyledons</taxon>
        <taxon>Gunneridae</taxon>
        <taxon>Pentapetalae</taxon>
        <taxon>rosids</taxon>
        <taxon>fabids</taxon>
        <taxon>Rosales</taxon>
        <taxon>Rosaceae</taxon>
        <taxon>Amygdaloideae</taxon>
        <taxon>Maleae</taxon>
        <taxon>Malus</taxon>
    </lineage>
</organism>
<reference evidence="3 4" key="1">
    <citation type="journal article" date="2019" name="G3 (Bethesda)">
        <title>Sequencing of a Wild Apple (Malus baccata) Genome Unravels the Differences Between Cultivated and Wild Apple Species Regarding Disease Resistance and Cold Tolerance.</title>
        <authorList>
            <person name="Chen X."/>
        </authorList>
    </citation>
    <scope>NUCLEOTIDE SEQUENCE [LARGE SCALE GENOMIC DNA]</scope>
    <source>
        <strain evidence="4">cv. Shandingzi</strain>
        <tissue evidence="3">Leaves</tissue>
    </source>
</reference>
<gene>
    <name evidence="3" type="ORF">C1H46_038503</name>
</gene>
<sequence>MVWTCTILLRWQITMALPERVEEICDPVLVQIEENSSSTNPRSNRGNQVPNDQRQRIVECLTSIARIGVACSAAMPRDRKDMSNVVAELCLTRDVLTGTRRPREHL</sequence>
<evidence type="ECO:0000313" key="3">
    <source>
        <dbReference type="EMBL" id="TQD75970.1"/>
    </source>
</evidence>
<dbReference type="AlphaFoldDB" id="A0A540KP38"/>
<feature type="signal peptide" evidence="2">
    <location>
        <begin position="1"/>
        <end position="16"/>
    </location>
</feature>
<keyword evidence="4" id="KW-1185">Reference proteome</keyword>
<feature type="compositionally biased region" description="Polar residues" evidence="1">
    <location>
        <begin position="34"/>
        <end position="52"/>
    </location>
</feature>
<evidence type="ECO:0000313" key="4">
    <source>
        <dbReference type="Proteomes" id="UP000315295"/>
    </source>
</evidence>
<evidence type="ECO:0000256" key="1">
    <source>
        <dbReference type="SAM" id="MobiDB-lite"/>
    </source>
</evidence>
<keyword evidence="2" id="KW-0732">Signal</keyword>
<dbReference type="Proteomes" id="UP000315295">
    <property type="component" value="Unassembled WGS sequence"/>
</dbReference>
<name>A0A540KP38_MALBA</name>